<dbReference type="EMBL" id="BJWL01000004">
    <property type="protein sequence ID" value="GFY86273.1"/>
    <property type="molecule type" value="Genomic_DNA"/>
</dbReference>
<dbReference type="Gene3D" id="2.40.40.10">
    <property type="entry name" value="RlpA-like domain"/>
    <property type="match status" value="1"/>
</dbReference>
<keyword evidence="3" id="KW-0732">Signal</keyword>
<dbReference type="InterPro" id="IPR009009">
    <property type="entry name" value="RlpA-like_DPBB"/>
</dbReference>
<dbReference type="PANTHER" id="PTHR45934">
    <property type="entry name" value="FAD/NAD(P)-BINDING OXIDOREDUCTASE FAMILY PROTEIN"/>
    <property type="match status" value="1"/>
</dbReference>
<dbReference type="GO" id="GO:0071949">
    <property type="term" value="F:FAD binding"/>
    <property type="evidence" value="ECO:0007669"/>
    <property type="project" value="InterPro"/>
</dbReference>
<dbReference type="PRINTS" id="PR01225">
    <property type="entry name" value="EXPANSNFAMLY"/>
</dbReference>
<dbReference type="SMART" id="SM00837">
    <property type="entry name" value="DPBB_1"/>
    <property type="match status" value="1"/>
</dbReference>
<dbReference type="GO" id="GO:0009664">
    <property type="term" value="P:plant-type cell wall organization"/>
    <property type="evidence" value="ECO:0007669"/>
    <property type="project" value="InterPro"/>
</dbReference>
<comment type="caution">
    <text evidence="10">The sequence shown here is derived from an EMBL/GenBank/DDBJ whole genome shotgun (WGS) entry which is preliminary data.</text>
</comment>
<dbReference type="OrthoDB" id="655030at2759"/>
<evidence type="ECO:0000256" key="1">
    <source>
        <dbReference type="ARBA" id="ARBA00004613"/>
    </source>
</evidence>
<keyword evidence="11" id="KW-1185">Reference proteome</keyword>
<evidence type="ECO:0000313" key="10">
    <source>
        <dbReference type="EMBL" id="GFY86273.1"/>
    </source>
</evidence>
<dbReference type="CDD" id="cd22274">
    <property type="entry name" value="DPBB_EXPA_N"/>
    <property type="match status" value="1"/>
</dbReference>
<keyword evidence="5" id="KW-0503">Monooxygenase</keyword>
<evidence type="ECO:0000313" key="11">
    <source>
        <dbReference type="Proteomes" id="UP000585474"/>
    </source>
</evidence>
<dbReference type="PROSITE" id="PS50842">
    <property type="entry name" value="EXPANSIN_EG45"/>
    <property type="match status" value="1"/>
</dbReference>
<proteinExistence type="inferred from homology"/>
<dbReference type="InterPro" id="IPR044560">
    <property type="entry name" value="MOase"/>
</dbReference>
<sequence>MGRAINKTVTIVELMKRRIAGLHQVTSLGSTNITDTWEPLEEGLLPLETTRHVSMITITLSKEELNTSSVGYQPPLPADQVKASTEFNYEGEGSPTGRGRGHDSRGRGRSRSTYGNGYAAAEHEDGGWDRNRGYSRARGRGRGSNLRGRGRGRGGNSGPQVDPQLDAGGYNQEAPAQGRGRVRGRGRGFRPNRPMNAADGEVMEIKEDIVIVGAGIAGLTTSLGLHRLGIRSLVLESSDKLRITGFALTLWTNAWRALDALGIGDSLRQHYPLITKFQVMTSSSSSSSSSSSETSPEGEGKDSGSNNESRCVRRKELLESLQRELPHGTIRYSSKVVSIEDSGHHKLLHLADGSTIKTKMATTFGQDLMSTLGKECAMAFDHVMTSAYDEDMKENPAKMKQFVLSKITKVPEQAFAVVEMTELNSISCSQLKLRLPWNVLLGNIAKENVCVAGDALHPMTPDIGQGGCSAIEDGVVLARCLGEAFLKKPRNEMRQEEGYERIKKGLEKYAKERRWRCLSLISAAYVVGFIQQSDGKGDLWGYGNLYVSGYGTRTAALSKALLNDGASCGQCYKIVCDYLSDPQFCKKRASVTVTATNFCLPNFDLPRNEGGWCNPPLQHFDMAQPAWEKIGIVPVLFQRVLCKKHSGVRFTINGRDYFELVLITNVGALDLSNLCRSKAHRPIG</sequence>
<organism evidence="10 11">
    <name type="scientific">Actinidia rufa</name>
    <dbReference type="NCBI Taxonomy" id="165716"/>
    <lineage>
        <taxon>Eukaryota</taxon>
        <taxon>Viridiplantae</taxon>
        <taxon>Streptophyta</taxon>
        <taxon>Embryophyta</taxon>
        <taxon>Tracheophyta</taxon>
        <taxon>Spermatophyta</taxon>
        <taxon>Magnoliopsida</taxon>
        <taxon>eudicotyledons</taxon>
        <taxon>Gunneridae</taxon>
        <taxon>Pentapetalae</taxon>
        <taxon>asterids</taxon>
        <taxon>Ericales</taxon>
        <taxon>Actinidiaceae</taxon>
        <taxon>Actinidia</taxon>
    </lineage>
</organism>
<evidence type="ECO:0000256" key="5">
    <source>
        <dbReference type="ARBA" id="ARBA00023033"/>
    </source>
</evidence>
<dbReference type="InterPro" id="IPR002938">
    <property type="entry name" value="FAD-bd"/>
</dbReference>
<dbReference type="PRINTS" id="PR01226">
    <property type="entry name" value="EXPANSIN"/>
</dbReference>
<dbReference type="Proteomes" id="UP000585474">
    <property type="component" value="Unassembled WGS sequence"/>
</dbReference>
<dbReference type="InterPro" id="IPR036188">
    <property type="entry name" value="FAD/NAD-bd_sf"/>
</dbReference>
<dbReference type="InterPro" id="IPR036908">
    <property type="entry name" value="RlpA-like_sf"/>
</dbReference>
<dbReference type="InterPro" id="IPR007118">
    <property type="entry name" value="Expan_Lol_pI"/>
</dbReference>
<protein>
    <submittedName>
        <fullName evidence="10">Expansin 11</fullName>
    </submittedName>
</protein>
<dbReference type="Pfam" id="PF01494">
    <property type="entry name" value="FAD_binding_3"/>
    <property type="match status" value="2"/>
</dbReference>
<comment type="subcellular location">
    <subcellularLocation>
        <location evidence="1">Secreted</location>
    </subcellularLocation>
</comment>
<dbReference type="Gene3D" id="3.30.110.20">
    <property type="entry name" value="Alba-like domain"/>
    <property type="match status" value="1"/>
</dbReference>
<evidence type="ECO:0000256" key="4">
    <source>
        <dbReference type="ARBA" id="ARBA00023002"/>
    </source>
</evidence>
<dbReference type="SUPFAM" id="SSF51905">
    <property type="entry name" value="FAD/NAD(P)-binding domain"/>
    <property type="match status" value="1"/>
</dbReference>
<dbReference type="InterPro" id="IPR002775">
    <property type="entry name" value="DNA/RNA-bd_Alba-like"/>
</dbReference>
<feature type="region of interest" description="Disordered" evidence="8">
    <location>
        <begin position="88"/>
        <end position="196"/>
    </location>
</feature>
<evidence type="ECO:0000256" key="6">
    <source>
        <dbReference type="ARBA" id="ARBA00023316"/>
    </source>
</evidence>
<dbReference type="Pfam" id="PF03330">
    <property type="entry name" value="DPBB_1"/>
    <property type="match status" value="1"/>
</dbReference>
<reference evidence="10 11" key="1">
    <citation type="submission" date="2019-07" db="EMBL/GenBank/DDBJ databases">
        <title>De Novo Assembly of kiwifruit Actinidia rufa.</title>
        <authorList>
            <person name="Sugita-Konishi S."/>
            <person name="Sato K."/>
            <person name="Mori E."/>
            <person name="Abe Y."/>
            <person name="Kisaki G."/>
            <person name="Hamano K."/>
            <person name="Suezawa K."/>
            <person name="Otani M."/>
            <person name="Fukuda T."/>
            <person name="Manabe T."/>
            <person name="Gomi K."/>
            <person name="Tabuchi M."/>
            <person name="Akimitsu K."/>
            <person name="Kataoka I."/>
        </authorList>
    </citation>
    <scope>NUCLEOTIDE SEQUENCE [LARGE SCALE GENOMIC DNA]</scope>
    <source>
        <strain evidence="11">cv. Fuchu</strain>
    </source>
</reference>
<name>A0A7J0EIH0_9ERIC</name>
<dbReference type="InterPro" id="IPR036882">
    <property type="entry name" value="Alba-like_dom_sf"/>
</dbReference>
<evidence type="ECO:0000256" key="2">
    <source>
        <dbReference type="ARBA" id="ARBA00022525"/>
    </source>
</evidence>
<dbReference type="AlphaFoldDB" id="A0A7J0EIH0"/>
<accession>A0A7J0EIH0</accession>
<evidence type="ECO:0000259" key="9">
    <source>
        <dbReference type="PROSITE" id="PS50842"/>
    </source>
</evidence>
<evidence type="ECO:0000256" key="8">
    <source>
        <dbReference type="SAM" id="MobiDB-lite"/>
    </source>
</evidence>
<feature type="compositionally biased region" description="Basic residues" evidence="8">
    <location>
        <begin position="180"/>
        <end position="190"/>
    </location>
</feature>
<dbReference type="InterPro" id="IPR002963">
    <property type="entry name" value="Expansin"/>
</dbReference>
<evidence type="ECO:0000256" key="7">
    <source>
        <dbReference type="ARBA" id="ARBA00024018"/>
    </source>
</evidence>
<evidence type="ECO:0000256" key="3">
    <source>
        <dbReference type="ARBA" id="ARBA00022729"/>
    </source>
</evidence>
<dbReference type="SUPFAM" id="SSF50685">
    <property type="entry name" value="Barwin-like endoglucanases"/>
    <property type="match status" value="1"/>
</dbReference>
<dbReference type="SUPFAM" id="SSF82704">
    <property type="entry name" value="AlbA-like"/>
    <property type="match status" value="1"/>
</dbReference>
<keyword evidence="4" id="KW-0560">Oxidoreductase</keyword>
<dbReference type="PANTHER" id="PTHR45934:SF28">
    <property type="entry name" value="OS03G0153100 PROTEIN"/>
    <property type="match status" value="1"/>
</dbReference>
<gene>
    <name evidence="10" type="ORF">Acr_04g0010110</name>
</gene>
<keyword evidence="6" id="KW-0961">Cell wall biogenesis/degradation</keyword>
<dbReference type="GO" id="GO:0005576">
    <property type="term" value="C:extracellular region"/>
    <property type="evidence" value="ECO:0007669"/>
    <property type="project" value="UniProtKB-SubCell"/>
</dbReference>
<dbReference type="InterPro" id="IPR007112">
    <property type="entry name" value="Expansin/allergen_DPBB_dom"/>
</dbReference>
<comment type="similarity">
    <text evidence="7">Belongs to the 3-hydroxybenzoate 6-hydroxylase family.</text>
</comment>
<feature type="domain" description="Expansin-like EG45" evidence="9">
    <location>
        <begin position="537"/>
        <end position="647"/>
    </location>
</feature>
<feature type="compositionally biased region" description="Low complexity" evidence="8">
    <location>
        <begin position="282"/>
        <end position="292"/>
    </location>
</feature>
<dbReference type="GO" id="GO:0003676">
    <property type="term" value="F:nucleic acid binding"/>
    <property type="evidence" value="ECO:0007669"/>
    <property type="project" value="InterPro"/>
</dbReference>
<dbReference type="Pfam" id="PF01918">
    <property type="entry name" value="Alba"/>
    <property type="match status" value="1"/>
</dbReference>
<feature type="compositionally biased region" description="Basic and acidic residues" evidence="8">
    <location>
        <begin position="121"/>
        <end position="132"/>
    </location>
</feature>
<feature type="region of interest" description="Disordered" evidence="8">
    <location>
        <begin position="282"/>
        <end position="311"/>
    </location>
</feature>
<dbReference type="Gene3D" id="3.50.50.60">
    <property type="entry name" value="FAD/NAD(P)-binding domain"/>
    <property type="match status" value="2"/>
</dbReference>
<dbReference type="GO" id="GO:0004497">
    <property type="term" value="F:monooxygenase activity"/>
    <property type="evidence" value="ECO:0007669"/>
    <property type="project" value="UniProtKB-KW"/>
</dbReference>
<keyword evidence="2" id="KW-0964">Secreted</keyword>